<gene>
    <name evidence="1" type="ORF">PACLA_8A068866</name>
</gene>
<name>A0A7D9M7V0_PARCT</name>
<feature type="non-terminal residue" evidence="1">
    <location>
        <position position="1"/>
    </location>
</feature>
<keyword evidence="2" id="KW-1185">Reference proteome</keyword>
<dbReference type="EMBL" id="CACRXK020031080">
    <property type="protein sequence ID" value="CAB4042903.1"/>
    <property type="molecule type" value="Genomic_DNA"/>
</dbReference>
<dbReference type="InterPro" id="IPR021109">
    <property type="entry name" value="Peptidase_aspartic_dom_sf"/>
</dbReference>
<dbReference type="SUPFAM" id="SSF50630">
    <property type="entry name" value="Acid proteases"/>
    <property type="match status" value="1"/>
</dbReference>
<sequence>SKISCQLCEGRHHTSICESKNPDETNNGTSFTASINKTSVIHPVVLIKINGQTSRSLLDSGASHSYASSTLIEQIKARPVKTSTRRIATLMSTTTTKVEEYDLSLEAIILIRKFVLNARVTKINKRELLTLDNPNYERLLSEYEHLRGVTIDDMTDD</sequence>
<proteinExistence type="predicted"/>
<evidence type="ECO:0000313" key="2">
    <source>
        <dbReference type="Proteomes" id="UP001152795"/>
    </source>
</evidence>
<dbReference type="OrthoDB" id="5984638at2759"/>
<dbReference type="Pfam" id="PF13650">
    <property type="entry name" value="Asp_protease_2"/>
    <property type="match status" value="1"/>
</dbReference>
<accession>A0A7D9M7V0</accession>
<dbReference type="Gene3D" id="2.40.70.10">
    <property type="entry name" value="Acid Proteases"/>
    <property type="match status" value="1"/>
</dbReference>
<comment type="caution">
    <text evidence="1">The sequence shown here is derived from an EMBL/GenBank/DDBJ whole genome shotgun (WGS) entry which is preliminary data.</text>
</comment>
<dbReference type="Proteomes" id="UP001152795">
    <property type="component" value="Unassembled WGS sequence"/>
</dbReference>
<reference evidence="1" key="1">
    <citation type="submission" date="2020-04" db="EMBL/GenBank/DDBJ databases">
        <authorList>
            <person name="Alioto T."/>
            <person name="Alioto T."/>
            <person name="Gomez Garrido J."/>
        </authorList>
    </citation>
    <scope>NUCLEOTIDE SEQUENCE</scope>
    <source>
        <strain evidence="1">A484AB</strain>
    </source>
</reference>
<organism evidence="1 2">
    <name type="scientific">Paramuricea clavata</name>
    <name type="common">Red gorgonian</name>
    <name type="synonym">Violescent sea-whip</name>
    <dbReference type="NCBI Taxonomy" id="317549"/>
    <lineage>
        <taxon>Eukaryota</taxon>
        <taxon>Metazoa</taxon>
        <taxon>Cnidaria</taxon>
        <taxon>Anthozoa</taxon>
        <taxon>Octocorallia</taxon>
        <taxon>Malacalcyonacea</taxon>
        <taxon>Plexauridae</taxon>
        <taxon>Paramuricea</taxon>
    </lineage>
</organism>
<protein>
    <submittedName>
        <fullName evidence="1">Uncharacterized protein</fullName>
    </submittedName>
</protein>
<evidence type="ECO:0000313" key="1">
    <source>
        <dbReference type="EMBL" id="CAB4042903.1"/>
    </source>
</evidence>
<dbReference type="AlphaFoldDB" id="A0A7D9M7V0"/>